<dbReference type="InterPro" id="IPR001791">
    <property type="entry name" value="Laminin_G"/>
</dbReference>
<keyword evidence="3" id="KW-1015">Disulfide bond</keyword>
<evidence type="ECO:0000256" key="4">
    <source>
        <dbReference type="ARBA" id="ARBA00023180"/>
    </source>
</evidence>
<gene>
    <name evidence="7" type="primary">Pros1_1</name>
    <name evidence="7" type="ORF">CORCRI_R00507</name>
</gene>
<feature type="transmembrane region" description="Helical" evidence="5">
    <location>
        <begin position="115"/>
        <end position="141"/>
    </location>
</feature>
<comment type="caution">
    <text evidence="7">The sequence shown here is derived from an EMBL/GenBank/DDBJ whole genome shotgun (WGS) entry which is preliminary data.</text>
</comment>
<dbReference type="OrthoDB" id="4062651at2759"/>
<dbReference type="InterPro" id="IPR013320">
    <property type="entry name" value="ConA-like_dom_sf"/>
</dbReference>
<dbReference type="GO" id="GO:0005615">
    <property type="term" value="C:extracellular space"/>
    <property type="evidence" value="ECO:0007669"/>
    <property type="project" value="TreeGrafter"/>
</dbReference>
<dbReference type="Proteomes" id="UP000621168">
    <property type="component" value="Unassembled WGS sequence"/>
</dbReference>
<keyword evidence="5" id="KW-0812">Transmembrane</keyword>
<dbReference type="Gene3D" id="2.60.120.200">
    <property type="match status" value="2"/>
</dbReference>
<evidence type="ECO:0000256" key="2">
    <source>
        <dbReference type="ARBA" id="ARBA00022525"/>
    </source>
</evidence>
<reference evidence="7" key="1">
    <citation type="submission" date="2019-09" db="EMBL/GenBank/DDBJ databases">
        <title>Bird 10,000 Genomes (B10K) Project - Family phase.</title>
        <authorList>
            <person name="Zhang G."/>
        </authorList>
    </citation>
    <scope>NUCLEOTIDE SEQUENCE</scope>
    <source>
        <strain evidence="7">B10K-CU-031-40</strain>
    </source>
</reference>
<keyword evidence="4" id="KW-0325">Glycoprotein</keyword>
<keyword evidence="5" id="KW-1133">Transmembrane helix</keyword>
<feature type="domain" description="Laminin G" evidence="6">
    <location>
        <begin position="1"/>
        <end position="69"/>
    </location>
</feature>
<keyword evidence="8" id="KW-1185">Reference proteome</keyword>
<evidence type="ECO:0000259" key="6">
    <source>
        <dbReference type="Pfam" id="PF00054"/>
    </source>
</evidence>
<dbReference type="SUPFAM" id="SSF49899">
    <property type="entry name" value="Concanavalin A-like lectins/glucanases"/>
    <property type="match status" value="2"/>
</dbReference>
<evidence type="ECO:0000256" key="3">
    <source>
        <dbReference type="ARBA" id="ARBA00023157"/>
    </source>
</evidence>
<keyword evidence="5" id="KW-0472">Membrane</keyword>
<feature type="non-terminal residue" evidence="7">
    <location>
        <position position="1"/>
    </location>
</feature>
<name>A0A851LFF6_CORCR</name>
<organism evidence="7 8">
    <name type="scientific">Corythaeola cristata</name>
    <name type="common">Great blue turaco</name>
    <dbReference type="NCBI Taxonomy" id="103954"/>
    <lineage>
        <taxon>Eukaryota</taxon>
        <taxon>Metazoa</taxon>
        <taxon>Chordata</taxon>
        <taxon>Craniata</taxon>
        <taxon>Vertebrata</taxon>
        <taxon>Euteleostomi</taxon>
        <taxon>Archelosauria</taxon>
        <taxon>Archosauria</taxon>
        <taxon>Dinosauria</taxon>
        <taxon>Saurischia</taxon>
        <taxon>Theropoda</taxon>
        <taxon>Coelurosauria</taxon>
        <taxon>Aves</taxon>
        <taxon>Neognathae</taxon>
        <taxon>Neoaves</taxon>
        <taxon>Otidimorphae</taxon>
        <taxon>Musophagiformes</taxon>
        <taxon>Musophagidae</taxon>
        <taxon>Corythaeola</taxon>
    </lineage>
</organism>
<dbReference type="AlphaFoldDB" id="A0A851LFF6"/>
<feature type="non-terminal residue" evidence="7">
    <location>
        <position position="246"/>
    </location>
</feature>
<comment type="subcellular location">
    <subcellularLocation>
        <location evidence="1">Secreted</location>
    </subcellularLocation>
</comment>
<evidence type="ECO:0000313" key="7">
    <source>
        <dbReference type="EMBL" id="NXC17128.1"/>
    </source>
</evidence>
<keyword evidence="2" id="KW-0964">Secreted</keyword>
<evidence type="ECO:0000256" key="1">
    <source>
        <dbReference type="ARBA" id="ARBA00004613"/>
    </source>
</evidence>
<accession>A0A851LFF6</accession>
<sequence length="246" mass="27048">ISVEELEHSISVKIAKEAVMSINSPGTLFKQSQGFLETKVYIAGLPRNVGNALVKQINPRLDGCIRAWNLMNQGHSGVKEVIQEKQSKHCLVAVGRGSFYPGTGMAMFQINYSKYFSVCIPVFFAGLKIIVTIGNITVAHLESKKLCTPRKVLVGLLVTKQQLELSVDSHTDRSNSEHLSILHQAMMANVVTYLGGLPDVPLGATLVTAFYNGCMEVKVNNRQLDLDEAISKHNDIRSHSCPLIMQ</sequence>
<evidence type="ECO:0000256" key="5">
    <source>
        <dbReference type="SAM" id="Phobius"/>
    </source>
</evidence>
<dbReference type="InterPro" id="IPR051145">
    <property type="entry name" value="GAS-SHBG-PROS"/>
</dbReference>
<dbReference type="PANTHER" id="PTHR24040">
    <property type="entry name" value="LAMININ G-LIKE DOMAIN-CONTAINING PROTEIN"/>
    <property type="match status" value="1"/>
</dbReference>
<proteinExistence type="predicted"/>
<dbReference type="Pfam" id="PF00054">
    <property type="entry name" value="Laminin_G_1"/>
    <property type="match status" value="1"/>
</dbReference>
<dbReference type="PANTHER" id="PTHR24040:SF0">
    <property type="entry name" value="VITAMIN K-DEPENDENT PROTEIN S"/>
    <property type="match status" value="1"/>
</dbReference>
<protein>
    <submittedName>
        <fullName evidence="7">PROS protein</fullName>
    </submittedName>
</protein>
<evidence type="ECO:0000313" key="8">
    <source>
        <dbReference type="Proteomes" id="UP000621168"/>
    </source>
</evidence>
<dbReference type="EMBL" id="WBMX01002256">
    <property type="protein sequence ID" value="NXC17128.1"/>
    <property type="molecule type" value="Genomic_DNA"/>
</dbReference>